<gene>
    <name evidence="3" type="ORF">SCHPADRAFT_910736</name>
</gene>
<name>A0A0H2RLW1_9AGAM</name>
<dbReference type="InParanoid" id="A0A0H2RLW1"/>
<dbReference type="EMBL" id="KQ086260">
    <property type="protein sequence ID" value="KLO05856.1"/>
    <property type="molecule type" value="Genomic_DNA"/>
</dbReference>
<dbReference type="GO" id="GO:0008270">
    <property type="term" value="F:zinc ion binding"/>
    <property type="evidence" value="ECO:0007669"/>
    <property type="project" value="InterPro"/>
</dbReference>
<feature type="compositionally biased region" description="Polar residues" evidence="1">
    <location>
        <begin position="1"/>
        <end position="10"/>
    </location>
</feature>
<feature type="region of interest" description="Disordered" evidence="1">
    <location>
        <begin position="1"/>
        <end position="33"/>
    </location>
</feature>
<organism evidence="3 4">
    <name type="scientific">Schizopora paradoxa</name>
    <dbReference type="NCBI Taxonomy" id="27342"/>
    <lineage>
        <taxon>Eukaryota</taxon>
        <taxon>Fungi</taxon>
        <taxon>Dikarya</taxon>
        <taxon>Basidiomycota</taxon>
        <taxon>Agaricomycotina</taxon>
        <taxon>Agaricomycetes</taxon>
        <taxon>Hymenochaetales</taxon>
        <taxon>Schizoporaceae</taxon>
        <taxon>Schizopora</taxon>
    </lineage>
</organism>
<dbReference type="InterPro" id="IPR036864">
    <property type="entry name" value="Zn2-C6_fun-type_DNA-bd_sf"/>
</dbReference>
<dbReference type="AlphaFoldDB" id="A0A0H2RLW1"/>
<proteinExistence type="predicted"/>
<evidence type="ECO:0000313" key="4">
    <source>
        <dbReference type="Proteomes" id="UP000053477"/>
    </source>
</evidence>
<dbReference type="Proteomes" id="UP000053477">
    <property type="component" value="Unassembled WGS sequence"/>
</dbReference>
<dbReference type="InterPro" id="IPR001138">
    <property type="entry name" value="Zn2Cys6_DnaBD"/>
</dbReference>
<dbReference type="GO" id="GO:0000981">
    <property type="term" value="F:DNA-binding transcription factor activity, RNA polymerase II-specific"/>
    <property type="evidence" value="ECO:0007669"/>
    <property type="project" value="InterPro"/>
</dbReference>
<reference evidence="3 4" key="1">
    <citation type="submission" date="2015-04" db="EMBL/GenBank/DDBJ databases">
        <title>Complete genome sequence of Schizopora paradoxa KUC8140, a cosmopolitan wood degrader in East Asia.</title>
        <authorList>
            <consortium name="DOE Joint Genome Institute"/>
            <person name="Min B."/>
            <person name="Park H."/>
            <person name="Jang Y."/>
            <person name="Kim J.-J."/>
            <person name="Kim K.H."/>
            <person name="Pangilinan J."/>
            <person name="Lipzen A."/>
            <person name="Riley R."/>
            <person name="Grigoriev I.V."/>
            <person name="Spatafora J.W."/>
            <person name="Choi I.-G."/>
        </authorList>
    </citation>
    <scope>NUCLEOTIDE SEQUENCE [LARGE SCALE GENOMIC DNA]</scope>
    <source>
        <strain evidence="3 4">KUC8140</strain>
    </source>
</reference>
<dbReference type="PROSITE" id="PS00463">
    <property type="entry name" value="ZN2_CY6_FUNGAL_1"/>
    <property type="match status" value="1"/>
</dbReference>
<feature type="domain" description="Zn(2)-C6 fungal-type" evidence="2">
    <location>
        <begin position="36"/>
        <end position="65"/>
    </location>
</feature>
<evidence type="ECO:0000259" key="2">
    <source>
        <dbReference type="PROSITE" id="PS00463"/>
    </source>
</evidence>
<dbReference type="Pfam" id="PF00172">
    <property type="entry name" value="Zn_clus"/>
    <property type="match status" value="1"/>
</dbReference>
<evidence type="ECO:0000256" key="1">
    <source>
        <dbReference type="SAM" id="MobiDB-lite"/>
    </source>
</evidence>
<dbReference type="OrthoDB" id="2217145at2759"/>
<protein>
    <recommendedName>
        <fullName evidence="2">Zn(2)-C6 fungal-type domain-containing protein</fullName>
    </recommendedName>
</protein>
<evidence type="ECO:0000313" key="3">
    <source>
        <dbReference type="EMBL" id="KLO05856.1"/>
    </source>
</evidence>
<sequence length="69" mass="7516">MANNYQNQGGSYYEFADPHTQETLSQSGGAPRRIKPCQACKTAKKKCSMQTNGTCVRCATNQIACEPQA</sequence>
<dbReference type="SUPFAM" id="SSF57701">
    <property type="entry name" value="Zn2/Cys6 DNA-binding domain"/>
    <property type="match status" value="1"/>
</dbReference>
<keyword evidence="4" id="KW-1185">Reference proteome</keyword>
<accession>A0A0H2RLW1</accession>